<dbReference type="RefSeq" id="XP_018334720.1">
    <property type="nucleotide sequence ID" value="XM_018479218.2"/>
</dbReference>
<protein>
    <submittedName>
        <fullName evidence="4">Protein FAM210B, mitochondrial-like</fullName>
    </submittedName>
</protein>
<feature type="domain" description="DUF1279" evidence="2">
    <location>
        <begin position="95"/>
        <end position="181"/>
    </location>
</feature>
<evidence type="ECO:0000313" key="3">
    <source>
        <dbReference type="Proteomes" id="UP000192223"/>
    </source>
</evidence>
<keyword evidence="1" id="KW-1133">Transmembrane helix</keyword>
<dbReference type="GO" id="GO:0005739">
    <property type="term" value="C:mitochondrion"/>
    <property type="evidence" value="ECO:0007669"/>
    <property type="project" value="TreeGrafter"/>
</dbReference>
<feature type="transmembrane region" description="Helical" evidence="1">
    <location>
        <begin position="103"/>
        <end position="126"/>
    </location>
</feature>
<dbReference type="GeneID" id="108743633"/>
<reference evidence="4" key="1">
    <citation type="submission" date="2025-08" db="UniProtKB">
        <authorList>
            <consortium name="RefSeq"/>
        </authorList>
    </citation>
    <scope>IDENTIFICATION</scope>
    <source>
        <tissue evidence="4">Entire body</tissue>
    </source>
</reference>
<evidence type="ECO:0000259" key="2">
    <source>
        <dbReference type="Pfam" id="PF06916"/>
    </source>
</evidence>
<evidence type="ECO:0000256" key="1">
    <source>
        <dbReference type="SAM" id="Phobius"/>
    </source>
</evidence>
<dbReference type="OrthoDB" id="426386at2759"/>
<dbReference type="Pfam" id="PF06916">
    <property type="entry name" value="FAM210A-B_dom"/>
    <property type="match status" value="1"/>
</dbReference>
<dbReference type="InParanoid" id="A0A1W4XQN7"/>
<dbReference type="AlphaFoldDB" id="A0A1W4XQN7"/>
<accession>A0A1W4XQN7</accession>
<evidence type="ECO:0000313" key="4">
    <source>
        <dbReference type="RefSeq" id="XP_018334720.1"/>
    </source>
</evidence>
<keyword evidence="1" id="KW-0812">Transmembrane</keyword>
<dbReference type="PANTHER" id="PTHR21377">
    <property type="entry name" value="PROTEIN FAM210B, MITOCHONDRIAL"/>
    <property type="match status" value="1"/>
</dbReference>
<name>A0A1W4XQN7_AGRPL</name>
<organism evidence="3 4">
    <name type="scientific">Agrilus planipennis</name>
    <name type="common">Emerald ash borer</name>
    <name type="synonym">Agrilus marcopoli</name>
    <dbReference type="NCBI Taxonomy" id="224129"/>
    <lineage>
        <taxon>Eukaryota</taxon>
        <taxon>Metazoa</taxon>
        <taxon>Ecdysozoa</taxon>
        <taxon>Arthropoda</taxon>
        <taxon>Hexapoda</taxon>
        <taxon>Insecta</taxon>
        <taxon>Pterygota</taxon>
        <taxon>Neoptera</taxon>
        <taxon>Endopterygota</taxon>
        <taxon>Coleoptera</taxon>
        <taxon>Polyphaga</taxon>
        <taxon>Elateriformia</taxon>
        <taxon>Buprestoidea</taxon>
        <taxon>Buprestidae</taxon>
        <taxon>Agrilinae</taxon>
        <taxon>Agrilus</taxon>
    </lineage>
</organism>
<gene>
    <name evidence="4" type="primary">LOC108743633</name>
</gene>
<sequence>MGPKCMSRLNTFNFFKSHYLNRVWLRNAGCISPNRQNFNEKPFSRYEIKKYCLLDVNILKNNFYNKSFSFQTAVIRHQSTSSNSTDEPKPSNATKLKKALAEYGTTVIVFHVTISIVSLGLMYLLVSSGVDVVKLLSALGISQDGKLAEIASNAGTFVIAYAVHKVFAPARITITLAATPFIVRHLRRIGILKTSKVNTKVEK</sequence>
<feature type="transmembrane region" description="Helical" evidence="1">
    <location>
        <begin position="166"/>
        <end position="183"/>
    </location>
</feature>
<dbReference type="Proteomes" id="UP000192223">
    <property type="component" value="Unplaced"/>
</dbReference>
<dbReference type="PANTHER" id="PTHR21377:SF0">
    <property type="entry name" value="PROTEIN FAM210B, MITOCHONDRIAL"/>
    <property type="match status" value="1"/>
</dbReference>
<dbReference type="InterPro" id="IPR009688">
    <property type="entry name" value="FAM210A/B-like_dom"/>
</dbReference>
<dbReference type="KEGG" id="apln:108743633"/>
<proteinExistence type="predicted"/>
<dbReference type="InterPro" id="IPR045866">
    <property type="entry name" value="FAM210A/B-like"/>
</dbReference>
<dbReference type="FunCoup" id="A0A1W4XQN7">
    <property type="interactions" value="50"/>
</dbReference>
<keyword evidence="3" id="KW-1185">Reference proteome</keyword>
<keyword evidence="1" id="KW-0472">Membrane</keyword>